<evidence type="ECO:0000256" key="1">
    <source>
        <dbReference type="ARBA" id="ARBA00004651"/>
    </source>
</evidence>
<dbReference type="RefSeq" id="WP_107940939.1">
    <property type="nucleotide sequence ID" value="NZ_QANS01000005.1"/>
</dbReference>
<keyword evidence="10 13" id="KW-0472">Membrane</keyword>
<dbReference type="Gene3D" id="3.40.1690.10">
    <property type="entry name" value="secretion proteins EscU"/>
    <property type="match status" value="1"/>
</dbReference>
<sequence length="375" mass="41382">MSESSAQEKTESASPKRRREARERGQVPRSRDLTTALVMVAGAGLLISHGGDIVTGAQQLMRSSLTIDPAVLTDSGQLPMFLGQTFGKAMHLLMPVFIGLVVMAIVAPMLLGGWNFSAKAFMPDIDRINPLTGLGRIFSINSLIELMKSMLKLIVLGVVAGMAWWSTRSELIGLSSESTNQGLAHAGMLFTHSFAFLCGAMLLIALLDVPYQIWQYEKQLKMTKQELRDEYKESEGRPEVKARVRQIQREMSRRRMMEQVPTADVIVTNPTHYAVALKYTADKTRAPVVVAKGADQIALAIRELGKQNRVPILEAPPLARALYRSTELDQEIPTTLYAAVAQVLSYVYQLRMYRSGPPPVMPDIGDVPGGELDEK</sequence>
<evidence type="ECO:0000256" key="4">
    <source>
        <dbReference type="ARBA" id="ARBA00022448"/>
    </source>
</evidence>
<proteinExistence type="inferred from homology"/>
<dbReference type="PANTHER" id="PTHR30531:SF12">
    <property type="entry name" value="FLAGELLAR BIOSYNTHETIC PROTEIN FLHB"/>
    <property type="match status" value="1"/>
</dbReference>
<dbReference type="GO" id="GO:0005886">
    <property type="term" value="C:plasma membrane"/>
    <property type="evidence" value="ECO:0007669"/>
    <property type="project" value="UniProtKB-SubCell"/>
</dbReference>
<comment type="function">
    <text evidence="12 13">Required for formation of the rod structure in the basal body of the flagellar apparatus. Together with FliI and FliH, may constitute the export apparatus of flagellin.</text>
</comment>
<dbReference type="EMBL" id="QANS01000005">
    <property type="protein sequence ID" value="PTU30567.1"/>
    <property type="molecule type" value="Genomic_DNA"/>
</dbReference>
<evidence type="ECO:0000256" key="7">
    <source>
        <dbReference type="ARBA" id="ARBA00022795"/>
    </source>
</evidence>
<evidence type="ECO:0000256" key="2">
    <source>
        <dbReference type="ARBA" id="ARBA00010690"/>
    </source>
</evidence>
<comment type="similarity">
    <text evidence="2 13">Belongs to the type III secretion exporter family.</text>
</comment>
<reference evidence="15 16" key="1">
    <citation type="submission" date="2018-04" db="EMBL/GenBank/DDBJ databases">
        <title>Novel species isolated from glacier.</title>
        <authorList>
            <person name="Liu Q."/>
            <person name="Xin Y.-H."/>
        </authorList>
    </citation>
    <scope>NUCLEOTIDE SEQUENCE [LARGE SCALE GENOMIC DNA]</scope>
    <source>
        <strain evidence="15 16">GT1R17</strain>
    </source>
</reference>
<keyword evidence="9 13" id="KW-1133">Transmembrane helix</keyword>
<feature type="transmembrane region" description="Helical" evidence="13">
    <location>
        <begin position="187"/>
        <end position="211"/>
    </location>
</feature>
<dbReference type="NCBIfam" id="TIGR00328">
    <property type="entry name" value="flhB"/>
    <property type="match status" value="1"/>
</dbReference>
<accession>A0A2T5MDD8</accession>
<evidence type="ECO:0000256" key="12">
    <source>
        <dbReference type="ARBA" id="ARBA00025078"/>
    </source>
</evidence>
<evidence type="ECO:0000256" key="9">
    <source>
        <dbReference type="ARBA" id="ARBA00022989"/>
    </source>
</evidence>
<dbReference type="InterPro" id="IPR006136">
    <property type="entry name" value="FlhB"/>
</dbReference>
<comment type="subcellular location">
    <subcellularLocation>
        <location evidence="1">Cell membrane</location>
        <topology evidence="1">Multi-pass membrane protein</topology>
    </subcellularLocation>
</comment>
<evidence type="ECO:0000256" key="10">
    <source>
        <dbReference type="ARBA" id="ARBA00023136"/>
    </source>
</evidence>
<dbReference type="FunFam" id="3.40.1690.10:FF:000001">
    <property type="entry name" value="Flagellar biosynthetic protein FlhB"/>
    <property type="match status" value="1"/>
</dbReference>
<keyword evidence="7 13" id="KW-1005">Bacterial flagellum biogenesis</keyword>
<evidence type="ECO:0000256" key="3">
    <source>
        <dbReference type="ARBA" id="ARBA00021622"/>
    </source>
</evidence>
<dbReference type="InterPro" id="IPR029025">
    <property type="entry name" value="T3SS_substrate_exporter_C"/>
</dbReference>
<evidence type="ECO:0000256" key="14">
    <source>
        <dbReference type="SAM" id="MobiDB-lite"/>
    </source>
</evidence>
<keyword evidence="16" id="KW-1185">Reference proteome</keyword>
<feature type="compositionally biased region" description="Basic and acidic residues" evidence="14">
    <location>
        <begin position="1"/>
        <end position="11"/>
    </location>
</feature>
<feature type="transmembrane region" description="Helical" evidence="13">
    <location>
        <begin position="89"/>
        <end position="112"/>
    </location>
</feature>
<evidence type="ECO:0000313" key="15">
    <source>
        <dbReference type="EMBL" id="PTU30567.1"/>
    </source>
</evidence>
<evidence type="ECO:0000256" key="8">
    <source>
        <dbReference type="ARBA" id="ARBA00022927"/>
    </source>
</evidence>
<keyword evidence="4 13" id="KW-0813">Transport</keyword>
<dbReference type="PRINTS" id="PR00950">
    <property type="entry name" value="TYPE3IMSPROT"/>
</dbReference>
<keyword evidence="6 13" id="KW-0812">Transmembrane</keyword>
<protein>
    <recommendedName>
        <fullName evidence="3 13">Flagellar biosynthetic protein FlhB</fullName>
    </recommendedName>
</protein>
<evidence type="ECO:0000256" key="6">
    <source>
        <dbReference type="ARBA" id="ARBA00022692"/>
    </source>
</evidence>
<name>A0A2T5MDD8_9GAMM</name>
<evidence type="ECO:0000256" key="13">
    <source>
        <dbReference type="RuleBase" id="RU364091"/>
    </source>
</evidence>
<keyword evidence="15" id="KW-0282">Flagellum</keyword>
<dbReference type="Proteomes" id="UP000244248">
    <property type="component" value="Unassembled WGS sequence"/>
</dbReference>
<comment type="caution">
    <text evidence="15">The sequence shown here is derived from an EMBL/GenBank/DDBJ whole genome shotgun (WGS) entry which is preliminary data.</text>
</comment>
<dbReference type="AlphaFoldDB" id="A0A2T5MDD8"/>
<keyword evidence="15" id="KW-0969">Cilium</keyword>
<dbReference type="InterPro" id="IPR006135">
    <property type="entry name" value="T3SS_substrate_exporter"/>
</dbReference>
<evidence type="ECO:0000256" key="5">
    <source>
        <dbReference type="ARBA" id="ARBA00022475"/>
    </source>
</evidence>
<keyword evidence="15" id="KW-0966">Cell projection</keyword>
<dbReference type="GO" id="GO:0044780">
    <property type="term" value="P:bacterial-type flagellum assembly"/>
    <property type="evidence" value="ECO:0007669"/>
    <property type="project" value="InterPro"/>
</dbReference>
<dbReference type="OrthoDB" id="9807950at2"/>
<keyword evidence="8 13" id="KW-0653">Protein transport</keyword>
<dbReference type="GO" id="GO:0009306">
    <property type="term" value="P:protein secretion"/>
    <property type="evidence" value="ECO:0007669"/>
    <property type="project" value="InterPro"/>
</dbReference>
<dbReference type="PANTHER" id="PTHR30531">
    <property type="entry name" value="FLAGELLAR BIOSYNTHETIC PROTEIN FLHB"/>
    <property type="match status" value="1"/>
</dbReference>
<dbReference type="Gene3D" id="6.10.250.2080">
    <property type="match status" value="1"/>
</dbReference>
<feature type="region of interest" description="Disordered" evidence="14">
    <location>
        <begin position="1"/>
        <end position="28"/>
    </location>
</feature>
<dbReference type="Pfam" id="PF01312">
    <property type="entry name" value="Bac_export_2"/>
    <property type="match status" value="1"/>
</dbReference>
<evidence type="ECO:0000256" key="11">
    <source>
        <dbReference type="ARBA" id="ARBA00023225"/>
    </source>
</evidence>
<feature type="transmembrane region" description="Helical" evidence="13">
    <location>
        <begin position="150"/>
        <end position="167"/>
    </location>
</feature>
<feature type="transmembrane region" description="Helical" evidence="13">
    <location>
        <begin position="33"/>
        <end position="51"/>
    </location>
</feature>
<organism evidence="15 16">
    <name type="scientific">Stenotrophobium rhamnosiphilum</name>
    <dbReference type="NCBI Taxonomy" id="2029166"/>
    <lineage>
        <taxon>Bacteria</taxon>
        <taxon>Pseudomonadati</taxon>
        <taxon>Pseudomonadota</taxon>
        <taxon>Gammaproteobacteria</taxon>
        <taxon>Nevskiales</taxon>
        <taxon>Nevskiaceae</taxon>
        <taxon>Stenotrophobium</taxon>
    </lineage>
</organism>
<gene>
    <name evidence="13" type="primary">flhB</name>
    <name evidence="15" type="ORF">CJD38_13755</name>
</gene>
<evidence type="ECO:0000313" key="16">
    <source>
        <dbReference type="Proteomes" id="UP000244248"/>
    </source>
</evidence>
<keyword evidence="11 13" id="KW-1006">Bacterial flagellum protein export</keyword>
<keyword evidence="5 13" id="KW-1003">Cell membrane</keyword>
<dbReference type="SUPFAM" id="SSF160544">
    <property type="entry name" value="EscU C-terminal domain-like"/>
    <property type="match status" value="1"/>
</dbReference>